<feature type="transmembrane region" description="Helical" evidence="2">
    <location>
        <begin position="75"/>
        <end position="98"/>
    </location>
</feature>
<evidence type="ECO:0000313" key="4">
    <source>
        <dbReference type="Proteomes" id="UP001215598"/>
    </source>
</evidence>
<accession>A0AAD7GZA9</accession>
<proteinExistence type="predicted"/>
<organism evidence="3 4">
    <name type="scientific">Mycena metata</name>
    <dbReference type="NCBI Taxonomy" id="1033252"/>
    <lineage>
        <taxon>Eukaryota</taxon>
        <taxon>Fungi</taxon>
        <taxon>Dikarya</taxon>
        <taxon>Basidiomycota</taxon>
        <taxon>Agaricomycotina</taxon>
        <taxon>Agaricomycetes</taxon>
        <taxon>Agaricomycetidae</taxon>
        <taxon>Agaricales</taxon>
        <taxon>Marasmiineae</taxon>
        <taxon>Mycenaceae</taxon>
        <taxon>Mycena</taxon>
    </lineage>
</organism>
<dbReference type="Gene3D" id="3.60.130.30">
    <property type="match status" value="1"/>
</dbReference>
<feature type="compositionally biased region" description="Basic residues" evidence="1">
    <location>
        <begin position="290"/>
        <end position="300"/>
    </location>
</feature>
<evidence type="ECO:0000313" key="3">
    <source>
        <dbReference type="EMBL" id="KAJ7708451.1"/>
    </source>
</evidence>
<name>A0AAD7GZA9_9AGAR</name>
<comment type="caution">
    <text evidence="3">The sequence shown here is derived from an EMBL/GenBank/DDBJ whole genome shotgun (WGS) entry which is preliminary data.</text>
</comment>
<sequence length="974" mass="106091">MPFEIDDADAQALLEALPNLIRNSQEPTQLTQIYSRLQQRQISAPSAVNSASTLPGAFWTSWAACSTNPILCAAIIFSIAFVAFAFAFAFAFVALALASFAHPLPSARGSQLHLPTVSLASVRPGDAVGARQVIASLAQSLLLRVNGLGEGSTSTAVISPPVHDVPMLLSPLQLSRDLPSAGSTLVNSTHPPTGVPSPPETQDQSTRTATEAGFEESLRRSKRIAGQKDGGSAAVGEGDGQDGGDNPGPRRAECPRGANRARVSPRARRTDAAGTVEEMQRHLLSEQPRKRSSLPKRGKKPAQGWVRGAPPNATREGGLRIVALGLVTLSVPLLRKLGDFLGRLPADPLPSSPVPPSTNTALSTLAAVELSDTSSLPIITLSSVPSTSTALSRGIFPPASLRPSILASSSAMANLPSSPTSPSLFVSAMKKCHRLEVGTMENDFALMLSYIEAAFYIQWRQKESPDKKAVPYRALAAEVEDPSVDSGKIQHFYSAGTRLIYLAAASSMYIVVLIAVCSLRSKFCKEDLVDVIEEIGYLLASPHAPEEEHRLSKDCGDIVRKFIVPEMVWIKQVSAHLRSSFSLSFPPNKEGVCETIPFCEIERMNKKLKQFDWSYWNLPEPDPCWKALVDPSLAPALPFLLDDLDLSESCMAEVVIVRTPLNLKATSCPVNPENSKSWTALERQKAAKAVVVSDVADLRKKLEVFHAGGIKAQDGYSSRKTLLIQGADEQLIALVITNIAKTLPHIADNATTIISAVMEGEVYEVDSAEDGEDFEFSASHYGYWGRYAQNGDGAPQDVHPNLLRRPGVSRVNFTQRVPHPSQEMKDEPEENELIAEFIRLVVTIVEIHLKKLLPKQYDRISVTASQLPLNQRSEAYPFGGYVLNISVSTRGHRDKGDLEFCVVFPLGKWTGGGLGLFEPGFLFHLRSMDAIIFPSCDITHFNEDFKGIRMSLVLHSDKHGERWVVDRFGWRPRD</sequence>
<dbReference type="Proteomes" id="UP001215598">
    <property type="component" value="Unassembled WGS sequence"/>
</dbReference>
<feature type="compositionally biased region" description="Polar residues" evidence="1">
    <location>
        <begin position="200"/>
        <end position="209"/>
    </location>
</feature>
<evidence type="ECO:0000256" key="2">
    <source>
        <dbReference type="SAM" id="Phobius"/>
    </source>
</evidence>
<reference evidence="3" key="1">
    <citation type="submission" date="2023-03" db="EMBL/GenBank/DDBJ databases">
        <title>Massive genome expansion in bonnet fungi (Mycena s.s.) driven by repeated elements and novel gene families across ecological guilds.</title>
        <authorList>
            <consortium name="Lawrence Berkeley National Laboratory"/>
            <person name="Harder C.B."/>
            <person name="Miyauchi S."/>
            <person name="Viragh M."/>
            <person name="Kuo A."/>
            <person name="Thoen E."/>
            <person name="Andreopoulos B."/>
            <person name="Lu D."/>
            <person name="Skrede I."/>
            <person name="Drula E."/>
            <person name="Henrissat B."/>
            <person name="Morin E."/>
            <person name="Kohler A."/>
            <person name="Barry K."/>
            <person name="LaButti K."/>
            <person name="Morin E."/>
            <person name="Salamov A."/>
            <person name="Lipzen A."/>
            <person name="Mereny Z."/>
            <person name="Hegedus B."/>
            <person name="Baldrian P."/>
            <person name="Stursova M."/>
            <person name="Weitz H."/>
            <person name="Taylor A."/>
            <person name="Grigoriev I.V."/>
            <person name="Nagy L.G."/>
            <person name="Martin F."/>
            <person name="Kauserud H."/>
        </authorList>
    </citation>
    <scope>NUCLEOTIDE SEQUENCE</scope>
    <source>
        <strain evidence="3">CBHHK182m</strain>
    </source>
</reference>
<dbReference type="EMBL" id="JARKIB010000434">
    <property type="protein sequence ID" value="KAJ7708451.1"/>
    <property type="molecule type" value="Genomic_DNA"/>
</dbReference>
<gene>
    <name evidence="3" type="ORF">B0H16DRAFT_1746264</name>
</gene>
<feature type="region of interest" description="Disordered" evidence="1">
    <location>
        <begin position="179"/>
        <end position="314"/>
    </location>
</feature>
<feature type="compositionally biased region" description="Gly residues" evidence="1">
    <location>
        <begin position="237"/>
        <end position="246"/>
    </location>
</feature>
<keyword evidence="4" id="KW-1185">Reference proteome</keyword>
<protein>
    <submittedName>
        <fullName evidence="3">Uncharacterized protein</fullName>
    </submittedName>
</protein>
<feature type="compositionally biased region" description="Basic and acidic residues" evidence="1">
    <location>
        <begin position="278"/>
        <end position="289"/>
    </location>
</feature>
<keyword evidence="2" id="KW-1133">Transmembrane helix</keyword>
<dbReference type="AlphaFoldDB" id="A0AAD7GZA9"/>
<keyword evidence="2" id="KW-0472">Membrane</keyword>
<evidence type="ECO:0000256" key="1">
    <source>
        <dbReference type="SAM" id="MobiDB-lite"/>
    </source>
</evidence>
<keyword evidence="2" id="KW-0812">Transmembrane</keyword>
<feature type="compositionally biased region" description="Polar residues" evidence="1">
    <location>
        <begin position="181"/>
        <end position="191"/>
    </location>
</feature>